<dbReference type="STRING" id="465721.ACG33_00285"/>
<dbReference type="RefSeq" id="WP_066917835.1">
    <property type="nucleotide sequence ID" value="NZ_CP011971.1"/>
</dbReference>
<evidence type="ECO:0000313" key="2">
    <source>
        <dbReference type="Proteomes" id="UP000070250"/>
    </source>
</evidence>
<keyword evidence="2" id="KW-1185">Reference proteome</keyword>
<dbReference type="KEGG" id="sdf:ACG33_00285"/>
<organism evidence="1 2">
    <name type="scientific">Steroidobacter denitrificans</name>
    <dbReference type="NCBI Taxonomy" id="465721"/>
    <lineage>
        <taxon>Bacteria</taxon>
        <taxon>Pseudomonadati</taxon>
        <taxon>Pseudomonadota</taxon>
        <taxon>Gammaproteobacteria</taxon>
        <taxon>Steroidobacterales</taxon>
        <taxon>Steroidobacteraceae</taxon>
        <taxon>Steroidobacter</taxon>
    </lineage>
</organism>
<dbReference type="EMBL" id="CP011971">
    <property type="protein sequence ID" value="AMN45564.1"/>
    <property type="molecule type" value="Genomic_DNA"/>
</dbReference>
<name>A0A127F535_STEDE</name>
<sequence>MLRTIVVGAGSLPKQGLPSLMHRKQWQVILDQDVTGMTSITRPAGGDLPRERPFQAARQYDAIS</sequence>
<evidence type="ECO:0000313" key="1">
    <source>
        <dbReference type="EMBL" id="AMN45564.1"/>
    </source>
</evidence>
<accession>A0A127F535</accession>
<gene>
    <name evidence="1" type="ORF">ACG33_00285</name>
</gene>
<reference evidence="1 2" key="1">
    <citation type="submission" date="2015-06" db="EMBL/GenBank/DDBJ databases">
        <title>A Comprehensive Approach to Explore the Metabolic and Phylogenetic Diversity of Bacterial Steroid Degradation in the Environment: Testosterone as an Example.</title>
        <authorList>
            <person name="Yang F.-C."/>
            <person name="Chen Y.-L."/>
            <person name="Yu C.-P."/>
            <person name="Tang S.-L."/>
            <person name="Wang P.-H."/>
            <person name="Ismail W."/>
            <person name="Wang C.-H."/>
            <person name="Yang C.-Y."/>
            <person name="Chiang Y.-R."/>
        </authorList>
    </citation>
    <scope>NUCLEOTIDE SEQUENCE [LARGE SCALE GENOMIC DNA]</scope>
    <source>
        <strain evidence="1 2">DSM 18526</strain>
    </source>
</reference>
<dbReference type="Proteomes" id="UP000070250">
    <property type="component" value="Chromosome"/>
</dbReference>
<protein>
    <submittedName>
        <fullName evidence="1">Uncharacterized protein</fullName>
    </submittedName>
</protein>
<proteinExistence type="predicted"/>
<dbReference type="AlphaFoldDB" id="A0A127F535"/>